<feature type="non-terminal residue" evidence="2">
    <location>
        <position position="1"/>
    </location>
</feature>
<protein>
    <submittedName>
        <fullName evidence="2">Uncharacterized protein</fullName>
    </submittedName>
</protein>
<reference evidence="2" key="1">
    <citation type="journal article" date="2014" name="Front. Microbiol.">
        <title>High frequency of phylogenetically diverse reductive dehalogenase-homologous genes in deep subseafloor sedimentary metagenomes.</title>
        <authorList>
            <person name="Kawai M."/>
            <person name="Futagami T."/>
            <person name="Toyoda A."/>
            <person name="Takaki Y."/>
            <person name="Nishi S."/>
            <person name="Hori S."/>
            <person name="Arai W."/>
            <person name="Tsubouchi T."/>
            <person name="Morono Y."/>
            <person name="Uchiyama I."/>
            <person name="Ito T."/>
            <person name="Fujiyama A."/>
            <person name="Inagaki F."/>
            <person name="Takami H."/>
        </authorList>
    </citation>
    <scope>NUCLEOTIDE SEQUENCE</scope>
    <source>
        <strain evidence="2">Expedition CK06-06</strain>
    </source>
</reference>
<evidence type="ECO:0000313" key="2">
    <source>
        <dbReference type="EMBL" id="GAJ10002.1"/>
    </source>
</evidence>
<name>X1V2H9_9ZZZZ</name>
<accession>X1V2H9</accession>
<feature type="transmembrane region" description="Helical" evidence="1">
    <location>
        <begin position="75"/>
        <end position="96"/>
    </location>
</feature>
<keyword evidence="1" id="KW-0812">Transmembrane</keyword>
<keyword evidence="1" id="KW-0472">Membrane</keyword>
<dbReference type="EMBL" id="BARW01025568">
    <property type="protein sequence ID" value="GAJ10002.1"/>
    <property type="molecule type" value="Genomic_DNA"/>
</dbReference>
<feature type="transmembrane region" description="Helical" evidence="1">
    <location>
        <begin position="34"/>
        <end position="55"/>
    </location>
</feature>
<proteinExistence type="predicted"/>
<gene>
    <name evidence="2" type="ORF">S12H4_41878</name>
</gene>
<feature type="transmembrane region" description="Helical" evidence="1">
    <location>
        <begin position="108"/>
        <end position="130"/>
    </location>
</feature>
<dbReference type="AlphaFoldDB" id="X1V2H9"/>
<evidence type="ECO:0000256" key="1">
    <source>
        <dbReference type="SAM" id="Phobius"/>
    </source>
</evidence>
<organism evidence="2">
    <name type="scientific">marine sediment metagenome</name>
    <dbReference type="NCBI Taxonomy" id="412755"/>
    <lineage>
        <taxon>unclassified sequences</taxon>
        <taxon>metagenomes</taxon>
        <taxon>ecological metagenomes</taxon>
    </lineage>
</organism>
<feature type="transmembrane region" description="Helical" evidence="1">
    <location>
        <begin position="6"/>
        <end position="27"/>
    </location>
</feature>
<comment type="caution">
    <text evidence="2">The sequence shown here is derived from an EMBL/GenBank/DDBJ whole genome shotgun (WGS) entry which is preliminary data.</text>
</comment>
<keyword evidence="1" id="KW-1133">Transmembrane helix</keyword>
<sequence>YGLVIGIVWAVAIIVAFIAKGGVTAYTEDQGMRAILAALLIGGLLAYFIMMITTLRKPSLVDERDRLIMSRAPVVQLWAVMISLAVWSITLTEIYWEQGQIPVIFPYLIFMSLFIVNVLAQSVGILIGYWRMGHHAKA</sequence>